<sequence length="425" mass="48091">MALKHPTNLVTKKNPTNSMKKEQWIAMGVTVDVVVVLVPISVLCYLWRTRCFRGNNAISEEERTQSTQSVMCQLKTEAAVIDKTNNGKEDYELPLFTLSSIQIATSYFSFANKIGEGGFGPVYKGQLVNGQEIAVKRLSRSSQQGSEEFRNEVILISRLQHRNLVRILGCCAQGDERILIYEYLPNKSLDSFLFDETKRALLDWKIRVHIIEGIAQGLQYLHKYSRVRIIHRDLKASNILLDNDMNPKISDFGTARIFGDNESRASTKRIVGTYGYMSPEYALYGRFSMKSDVFSFGVMMLEIISGKRNTDFYMPDRASNLLGYAWDLWKDGRALEIMDHSLVETCSMSDIMRYIQIGFLCVQESAVDRPTISAVLSMLSNEMVATPAPKQPAFFEIVSLNDAYTHEIAKPCSVNDVTISEVVSR</sequence>
<proteinExistence type="predicted"/>
<reference evidence="1 2" key="1">
    <citation type="journal article" date="2022" name="Plant J.">
        <title>Chromosome-level genome of Camellia lanceoleosa provides a valuable resource for understanding genome evolution and self-incompatibility.</title>
        <authorList>
            <person name="Gong W."/>
            <person name="Xiao S."/>
            <person name="Wang L."/>
            <person name="Liao Z."/>
            <person name="Chang Y."/>
            <person name="Mo W."/>
            <person name="Hu G."/>
            <person name="Li W."/>
            <person name="Zhao G."/>
            <person name="Zhu H."/>
            <person name="Hu X."/>
            <person name="Ji K."/>
            <person name="Xiang X."/>
            <person name="Song Q."/>
            <person name="Yuan D."/>
            <person name="Jin S."/>
            <person name="Zhang L."/>
        </authorList>
    </citation>
    <scope>NUCLEOTIDE SEQUENCE [LARGE SCALE GENOMIC DNA]</scope>
    <source>
        <strain evidence="1">SQ_2022a</strain>
    </source>
</reference>
<comment type="caution">
    <text evidence="1">The sequence shown here is derived from an EMBL/GenBank/DDBJ whole genome shotgun (WGS) entry which is preliminary data.</text>
</comment>
<dbReference type="EMBL" id="CM045771">
    <property type="protein sequence ID" value="KAI7987719.1"/>
    <property type="molecule type" value="Genomic_DNA"/>
</dbReference>
<evidence type="ECO:0000313" key="2">
    <source>
        <dbReference type="Proteomes" id="UP001060215"/>
    </source>
</evidence>
<gene>
    <name evidence="1" type="ORF">LOK49_LG13G00318</name>
</gene>
<accession>A0ACC0FGR0</accession>
<dbReference type="Proteomes" id="UP001060215">
    <property type="component" value="Chromosome 14"/>
</dbReference>
<keyword evidence="2" id="KW-1185">Reference proteome</keyword>
<protein>
    <submittedName>
        <fullName evidence="1">Cysteine-rich receptor-like protein kinase 10</fullName>
    </submittedName>
</protein>
<organism evidence="1 2">
    <name type="scientific">Camellia lanceoleosa</name>
    <dbReference type="NCBI Taxonomy" id="1840588"/>
    <lineage>
        <taxon>Eukaryota</taxon>
        <taxon>Viridiplantae</taxon>
        <taxon>Streptophyta</taxon>
        <taxon>Embryophyta</taxon>
        <taxon>Tracheophyta</taxon>
        <taxon>Spermatophyta</taxon>
        <taxon>Magnoliopsida</taxon>
        <taxon>eudicotyledons</taxon>
        <taxon>Gunneridae</taxon>
        <taxon>Pentapetalae</taxon>
        <taxon>asterids</taxon>
        <taxon>Ericales</taxon>
        <taxon>Theaceae</taxon>
        <taxon>Camellia</taxon>
    </lineage>
</organism>
<evidence type="ECO:0000313" key="1">
    <source>
        <dbReference type="EMBL" id="KAI7987719.1"/>
    </source>
</evidence>
<name>A0ACC0FGR0_9ERIC</name>